<dbReference type="EMBL" id="MT418680">
    <property type="protein sequence ID" value="QKF94514.1"/>
    <property type="molecule type" value="Genomic_DNA"/>
</dbReference>
<accession>A0A7D3UW18</accession>
<dbReference type="InterPro" id="IPR001173">
    <property type="entry name" value="Glyco_trans_2-like"/>
</dbReference>
<gene>
    <name evidence="2" type="ORF">Fadolivirus_1_1056</name>
</gene>
<dbReference type="InterPro" id="IPR029044">
    <property type="entry name" value="Nucleotide-diphossugar_trans"/>
</dbReference>
<dbReference type="SUPFAM" id="SSF53448">
    <property type="entry name" value="Nucleotide-diphospho-sugar transferases"/>
    <property type="match status" value="2"/>
</dbReference>
<evidence type="ECO:0000313" key="3">
    <source>
        <dbReference type="Proteomes" id="UP001162001"/>
    </source>
</evidence>
<protein>
    <submittedName>
        <fullName evidence="2">Glycosyltransferase family 2</fullName>
    </submittedName>
</protein>
<sequence>MTTTKPKLCLNMIVKDEAHVIKETLENIYKYIDYYVINDTGSTDGTQKIIKEFFDSKGIKGEIIDHEFRTCKCHGPEYKKYSFFHFGWNRSYALDLCKGKSEYIWVFDADDLVVGDLKIPELKADSYMLTYGKGFTYQRVQIFKNDPSYRWKYMEALHEYPTCDKKNFTKAQITGNYYVDSRRLGARNKDSQKYLRDAKVFEELLLENPDNERNAFYCAQSYFDYRDFPNAIKWYKKRVEMGRWFEEVFYSLYRIAQAMEELKYPWKDIEEAYMKAHTFCKIRAEPLYNIAKHYRLAGDFQTGYKISKKASYIPYPEKCVLFIYRDMYEYRILDEVAVNAFYLGKYHESYSISKKLLDSGVVPESEIKRIKSNMDSSEVKLHEKEKKICCIYAGDEIVNKDSPLMAALPNIMKTYKIILIGNKVDVYKVNDITVASVNSFKSLGKPLNVDYLILYNNLNFFYDNMNIKSNYTILMQNDNIFKLVMDNGFYIAILNHDYLNPLFANINKITCIDQKIKSRIANDYKTNPDQIFEFNPEYESYEMFDNVKYQYKFKLPIDNDTNGLYYFEPNYVKHLRENISVYDYAKPLILDIYKSIVNKFPTYPEHLYKLASIYNDFGDHGEERTQLDNALTLIKKSKIPNNQFKDVIMMSQAKLLYKTEKYRESYDLADEILKKDTLPESIRQKCEEIRDLNVDHIKDSLLYYNKTHINNLDVNLKTKTTKKILLSITTCKRFDLFEKTINSFLNCCNDSNLIDTWLCVDDNSSQEDRNKMKKQYPFFEYIFKNESQKGHYVSMNIIRDYAIKNGYEYILHMEDDWHFVQKRNYIGESLKLLAEDPKYGQALFNNHYSEVELFKHPIAGGILKRTKDGTRYYVHEYYPTNTKEYQEFIKKHSGVGTCGYWPHFSFRPSVLRVSMLMDVGSYYNTGHFEMQYANEYVAKGYKSVFFDTFCCIHIGKKTWESNGINSYNLNKTGQFSISDDTLMINILSNNNDSALWKSFKENARDKLPYYIRQNPKDVTNFNDFEKRIFMNNEFNYLRSHINQIMRHLELFRNNKSKYVMILKENINLVDNFTVLFNNLMTQLKTTEYEFISFDITENNDHSELNIIKKDYKPSLESSFGYIISDTGMKKILAYVVGKGIKNMNYLTNIQNLNTYVLNQQLYTVTHTLNNQNNDFKVLEGYKFYSQMDSFGDDIGYFHNKTVDELKEICDKEGGKCFNTLGYVKHNVTEESKFIYLPSSTKSCEGLYVKL</sequence>
<dbReference type="Proteomes" id="UP001162001">
    <property type="component" value="Segment"/>
</dbReference>
<evidence type="ECO:0000259" key="1">
    <source>
        <dbReference type="Pfam" id="PF00535"/>
    </source>
</evidence>
<dbReference type="InterPro" id="IPR011990">
    <property type="entry name" value="TPR-like_helical_dom_sf"/>
</dbReference>
<feature type="domain" description="Glycosyltransferase 2-like" evidence="1">
    <location>
        <begin position="12"/>
        <end position="158"/>
    </location>
</feature>
<evidence type="ECO:0000313" key="2">
    <source>
        <dbReference type="EMBL" id="QKF94514.1"/>
    </source>
</evidence>
<name>A0A7D3UW18_9VIRU</name>
<keyword evidence="3" id="KW-1185">Reference proteome</keyword>
<organism evidence="2 3">
    <name type="scientific">Fadolivirus FV1/VV64</name>
    <dbReference type="NCBI Taxonomy" id="3070911"/>
    <lineage>
        <taxon>Viruses</taxon>
        <taxon>Varidnaviria</taxon>
        <taxon>Bamfordvirae</taxon>
        <taxon>Nucleocytoviricota</taxon>
        <taxon>Megaviricetes</taxon>
        <taxon>Imitervirales</taxon>
        <taxon>Mimiviridae</taxon>
        <taxon>Klosneuvirinae</taxon>
        <taxon>Fadolivirus</taxon>
        <taxon>Fadolivirus algeromassiliense</taxon>
    </lineage>
</organism>
<proteinExistence type="predicted"/>
<reference evidence="2 3" key="1">
    <citation type="submission" date="2020-04" db="EMBL/GenBank/DDBJ databases">
        <title>Advantages and limits of metagenomic assembly and binning of a giant virus.</title>
        <authorList>
            <person name="Schulz F."/>
            <person name="Andreani J."/>
            <person name="Francis R."/>
            <person name="Boudjemaa H."/>
            <person name="Bou Khalil J.Y."/>
            <person name="Lee J."/>
            <person name="La Scola B."/>
            <person name="Woyke T."/>
        </authorList>
    </citation>
    <scope>NUCLEOTIDE SEQUENCE [LARGE SCALE GENOMIC DNA]</scope>
    <source>
        <strain evidence="2 3">FV1/VV64</strain>
    </source>
</reference>
<dbReference type="Gene3D" id="1.25.40.10">
    <property type="entry name" value="Tetratricopeptide repeat domain"/>
    <property type="match status" value="2"/>
</dbReference>
<dbReference type="Pfam" id="PF00535">
    <property type="entry name" value="Glycos_transf_2"/>
    <property type="match status" value="1"/>
</dbReference>
<dbReference type="Gene3D" id="3.90.550.10">
    <property type="entry name" value="Spore Coat Polysaccharide Biosynthesis Protein SpsA, Chain A"/>
    <property type="match status" value="1"/>
</dbReference>